<keyword evidence="6" id="KW-0539">Nucleus</keyword>
<name>A0A8E0RVN6_9TREM</name>
<evidence type="ECO:0000256" key="1">
    <source>
        <dbReference type="ARBA" id="ARBA00004123"/>
    </source>
</evidence>
<dbReference type="InterPro" id="IPR019817">
    <property type="entry name" value="Interferon_reg_fac_CS"/>
</dbReference>
<protein>
    <submittedName>
        <fullName evidence="9">Interferon regulatory factor 4</fullName>
    </submittedName>
</protein>
<comment type="subcellular location">
    <subcellularLocation>
        <location evidence="1">Nucleus</location>
    </subcellularLocation>
</comment>
<evidence type="ECO:0000256" key="7">
    <source>
        <dbReference type="SAM" id="Phobius"/>
    </source>
</evidence>
<dbReference type="GO" id="GO:0000978">
    <property type="term" value="F:RNA polymerase II cis-regulatory region sequence-specific DNA binding"/>
    <property type="evidence" value="ECO:0007669"/>
    <property type="project" value="TreeGrafter"/>
</dbReference>
<dbReference type="SUPFAM" id="SSF46785">
    <property type="entry name" value="Winged helix' DNA-binding domain"/>
    <property type="match status" value="1"/>
</dbReference>
<organism evidence="9 10">
    <name type="scientific">Fasciolopsis buskii</name>
    <dbReference type="NCBI Taxonomy" id="27845"/>
    <lineage>
        <taxon>Eukaryota</taxon>
        <taxon>Metazoa</taxon>
        <taxon>Spiralia</taxon>
        <taxon>Lophotrochozoa</taxon>
        <taxon>Platyhelminthes</taxon>
        <taxon>Trematoda</taxon>
        <taxon>Digenea</taxon>
        <taxon>Plagiorchiida</taxon>
        <taxon>Echinostomata</taxon>
        <taxon>Echinostomatoidea</taxon>
        <taxon>Fasciolidae</taxon>
        <taxon>Fasciolopsis</taxon>
    </lineage>
</organism>
<evidence type="ECO:0000256" key="6">
    <source>
        <dbReference type="ARBA" id="ARBA00023242"/>
    </source>
</evidence>
<keyword evidence="7" id="KW-0472">Membrane</keyword>
<comment type="caution">
    <text evidence="9">The sequence shown here is derived from an EMBL/GenBank/DDBJ whole genome shotgun (WGS) entry which is preliminary data.</text>
</comment>
<sequence length="206" mass="23608">MEIRVRLRPWLESRLNEGTIDGLSWIDREKGIFKIPWKHHSKHTWTEADAAIFKDWAVVTGRYRAGIDNPDWPMWKTRLRCALNKAPDIQEVRQRHNLRCEEPFKVYRFISKTESLWRANATRNACMIFDGLYSLPKLGFSGLSGTAARAEYGVMPTATGKRTALIVQRVPGVNASTRASVFVSQSLICCLLIYLVVRFILILLVS</sequence>
<dbReference type="PROSITE" id="PS51507">
    <property type="entry name" value="IRF_2"/>
    <property type="match status" value="1"/>
</dbReference>
<keyword evidence="4" id="KW-0010">Activator</keyword>
<proteinExistence type="predicted"/>
<dbReference type="EMBL" id="LUCM01007936">
    <property type="protein sequence ID" value="KAA0189184.1"/>
    <property type="molecule type" value="Genomic_DNA"/>
</dbReference>
<dbReference type="PANTHER" id="PTHR11949">
    <property type="entry name" value="INTERFERON REGULATORY FACTOR"/>
    <property type="match status" value="1"/>
</dbReference>
<evidence type="ECO:0000313" key="10">
    <source>
        <dbReference type="Proteomes" id="UP000728185"/>
    </source>
</evidence>
<dbReference type="OrthoDB" id="5958224at2759"/>
<evidence type="ECO:0000259" key="8">
    <source>
        <dbReference type="PROSITE" id="PS51507"/>
    </source>
</evidence>
<dbReference type="InterPro" id="IPR001346">
    <property type="entry name" value="Interferon_reg_fact_DNA-bd_dom"/>
</dbReference>
<keyword evidence="5" id="KW-0804">Transcription</keyword>
<dbReference type="PRINTS" id="PR00267">
    <property type="entry name" value="INTFRNREGFCT"/>
</dbReference>
<dbReference type="GO" id="GO:0000981">
    <property type="term" value="F:DNA-binding transcription factor activity, RNA polymerase II-specific"/>
    <property type="evidence" value="ECO:0007669"/>
    <property type="project" value="TreeGrafter"/>
</dbReference>
<dbReference type="InterPro" id="IPR036388">
    <property type="entry name" value="WH-like_DNA-bd_sf"/>
</dbReference>
<dbReference type="InterPro" id="IPR036390">
    <property type="entry name" value="WH_DNA-bd_sf"/>
</dbReference>
<reference evidence="9" key="1">
    <citation type="submission" date="2019-05" db="EMBL/GenBank/DDBJ databases">
        <title>Annotation for the trematode Fasciolopsis buski.</title>
        <authorList>
            <person name="Choi Y.-J."/>
        </authorList>
    </citation>
    <scope>NUCLEOTIDE SEQUENCE</scope>
    <source>
        <strain evidence="9">HT</strain>
        <tissue evidence="9">Whole worm</tissue>
    </source>
</reference>
<feature type="domain" description="IRF tryptophan pentad repeat" evidence="8">
    <location>
        <begin position="4"/>
        <end position="111"/>
    </location>
</feature>
<dbReference type="PANTHER" id="PTHR11949:SF53">
    <property type="entry name" value="IRF TRYPTOPHAN PENTAD REPEAT DOMAIN-CONTAINING PROTEIN"/>
    <property type="match status" value="1"/>
</dbReference>
<gene>
    <name evidence="9" type="ORF">FBUS_10973</name>
</gene>
<keyword evidence="10" id="KW-1185">Reference proteome</keyword>
<evidence type="ECO:0000313" key="9">
    <source>
        <dbReference type="EMBL" id="KAA0189184.1"/>
    </source>
</evidence>
<evidence type="ECO:0000256" key="5">
    <source>
        <dbReference type="ARBA" id="ARBA00023163"/>
    </source>
</evidence>
<dbReference type="Proteomes" id="UP000728185">
    <property type="component" value="Unassembled WGS sequence"/>
</dbReference>
<dbReference type="FunFam" id="1.10.10.10:FF:000041">
    <property type="entry name" value="Interferon regulatory factor 4"/>
    <property type="match status" value="1"/>
</dbReference>
<keyword evidence="7" id="KW-0812">Transmembrane</keyword>
<dbReference type="PROSITE" id="PS00601">
    <property type="entry name" value="IRF_1"/>
    <property type="match status" value="1"/>
</dbReference>
<dbReference type="CDD" id="cd00103">
    <property type="entry name" value="IRF"/>
    <property type="match status" value="1"/>
</dbReference>
<keyword evidence="7" id="KW-1133">Transmembrane helix</keyword>
<accession>A0A8E0RVN6</accession>
<keyword evidence="2" id="KW-0805">Transcription regulation</keyword>
<dbReference type="GO" id="GO:0045944">
    <property type="term" value="P:positive regulation of transcription by RNA polymerase II"/>
    <property type="evidence" value="ECO:0007669"/>
    <property type="project" value="UniProtKB-ARBA"/>
</dbReference>
<dbReference type="SMART" id="SM00348">
    <property type="entry name" value="IRF"/>
    <property type="match status" value="1"/>
</dbReference>
<evidence type="ECO:0000256" key="3">
    <source>
        <dbReference type="ARBA" id="ARBA00023125"/>
    </source>
</evidence>
<keyword evidence="3" id="KW-0238">DNA-binding</keyword>
<evidence type="ECO:0000256" key="2">
    <source>
        <dbReference type="ARBA" id="ARBA00023015"/>
    </source>
</evidence>
<dbReference type="GO" id="GO:0005634">
    <property type="term" value="C:nucleus"/>
    <property type="evidence" value="ECO:0007669"/>
    <property type="project" value="UniProtKB-SubCell"/>
</dbReference>
<dbReference type="Pfam" id="PF00605">
    <property type="entry name" value="IRF"/>
    <property type="match status" value="1"/>
</dbReference>
<dbReference type="GO" id="GO:0002376">
    <property type="term" value="P:immune system process"/>
    <property type="evidence" value="ECO:0007669"/>
    <property type="project" value="TreeGrafter"/>
</dbReference>
<evidence type="ECO:0000256" key="4">
    <source>
        <dbReference type="ARBA" id="ARBA00023159"/>
    </source>
</evidence>
<feature type="transmembrane region" description="Helical" evidence="7">
    <location>
        <begin position="186"/>
        <end position="205"/>
    </location>
</feature>
<dbReference type="AlphaFoldDB" id="A0A8E0RVN6"/>
<dbReference type="Gene3D" id="1.10.10.10">
    <property type="entry name" value="Winged helix-like DNA-binding domain superfamily/Winged helix DNA-binding domain"/>
    <property type="match status" value="1"/>
</dbReference>